<organism evidence="11 12">
    <name type="scientific">Candidatus Acididesulfobacter diazotrophicus</name>
    <dbReference type="NCBI Taxonomy" id="2597226"/>
    <lineage>
        <taxon>Bacteria</taxon>
        <taxon>Deltaproteobacteria</taxon>
        <taxon>Candidatus Acidulodesulfobacterales</taxon>
        <taxon>Candidatus Acididesulfobacter</taxon>
    </lineage>
</organism>
<dbReference type="Gene3D" id="1.10.8.60">
    <property type="match status" value="1"/>
</dbReference>
<dbReference type="PANTHER" id="PTHR34388:SF1">
    <property type="entry name" value="DNA POLYMERASE III SUBUNIT DELTA"/>
    <property type="match status" value="1"/>
</dbReference>
<dbReference type="EC" id="2.7.7.7" evidence="1"/>
<dbReference type="AlphaFoldDB" id="A0A519BLW7"/>
<dbReference type="InterPro" id="IPR048466">
    <property type="entry name" value="DNA_pol3_delta-like_C"/>
</dbReference>
<dbReference type="SUPFAM" id="SSF52540">
    <property type="entry name" value="P-loop containing nucleoside triphosphate hydrolases"/>
    <property type="match status" value="1"/>
</dbReference>
<gene>
    <name evidence="11" type="ORF">EVG15_06610</name>
</gene>
<evidence type="ECO:0000256" key="2">
    <source>
        <dbReference type="ARBA" id="ARBA00017703"/>
    </source>
</evidence>
<dbReference type="GO" id="GO:0003887">
    <property type="term" value="F:DNA-directed DNA polymerase activity"/>
    <property type="evidence" value="ECO:0007669"/>
    <property type="project" value="UniProtKB-KW"/>
</dbReference>
<evidence type="ECO:0000256" key="4">
    <source>
        <dbReference type="ARBA" id="ARBA00022695"/>
    </source>
</evidence>
<sequence>MEEILIYFFYGEDEFRINKEIEKIKLKYLKENQIDFNFDRISNPSATDILNIADSYPVIADKRIILIDSFEDAILNDEDLTGYANNPSPTSIIIFYKNVPKLNENNSFLKTLKPKKYFKLIKIRPLYDSELPKYISEMCREKNINMDEETIYYFLRITGNNLYNINNELDKISNSFNNVINNNDNNNNNAISNAKNQKQITFKDIKSLIAVSRAFTVFDLIDAIVDKDFKKAYNIFCLIYEEGEEPVKIISILYTEIKKIHKGKLMDKSGIDLNTILSVNNIQPFLKNKYLTRMNSYKLKDLENIIKIIEDTDIKLKTSGFPDNIIFEELIFKTNLIFPAINN</sequence>
<dbReference type="Pfam" id="PF06144">
    <property type="entry name" value="DNA_pol3_delta"/>
    <property type="match status" value="1"/>
</dbReference>
<evidence type="ECO:0000256" key="3">
    <source>
        <dbReference type="ARBA" id="ARBA00022679"/>
    </source>
</evidence>
<dbReference type="InterPro" id="IPR005790">
    <property type="entry name" value="DNA_polIII_delta"/>
</dbReference>
<evidence type="ECO:0000313" key="11">
    <source>
        <dbReference type="EMBL" id="RZD18270.1"/>
    </source>
</evidence>
<keyword evidence="6" id="KW-0239">DNA-directed DNA polymerase</keyword>
<evidence type="ECO:0000259" key="10">
    <source>
        <dbReference type="Pfam" id="PF21694"/>
    </source>
</evidence>
<dbReference type="Proteomes" id="UP000319296">
    <property type="component" value="Unassembled WGS sequence"/>
</dbReference>
<comment type="catalytic activity">
    <reaction evidence="8">
        <text>DNA(n) + a 2'-deoxyribonucleoside 5'-triphosphate = DNA(n+1) + diphosphate</text>
        <dbReference type="Rhea" id="RHEA:22508"/>
        <dbReference type="Rhea" id="RHEA-COMP:17339"/>
        <dbReference type="Rhea" id="RHEA-COMP:17340"/>
        <dbReference type="ChEBI" id="CHEBI:33019"/>
        <dbReference type="ChEBI" id="CHEBI:61560"/>
        <dbReference type="ChEBI" id="CHEBI:173112"/>
        <dbReference type="EC" id="2.7.7.7"/>
    </reaction>
</comment>
<dbReference type="GO" id="GO:0003677">
    <property type="term" value="F:DNA binding"/>
    <property type="evidence" value="ECO:0007669"/>
    <property type="project" value="InterPro"/>
</dbReference>
<comment type="similarity">
    <text evidence="7">Belongs to the DNA polymerase HolA subunit family.</text>
</comment>
<name>A0A519BLW7_9DELT</name>
<protein>
    <recommendedName>
        <fullName evidence="2">DNA polymerase III subunit delta</fullName>
        <ecNumber evidence="1">2.7.7.7</ecNumber>
    </recommendedName>
</protein>
<dbReference type="GO" id="GO:0009360">
    <property type="term" value="C:DNA polymerase III complex"/>
    <property type="evidence" value="ECO:0007669"/>
    <property type="project" value="InterPro"/>
</dbReference>
<dbReference type="Pfam" id="PF21694">
    <property type="entry name" value="DNA_pol3_delta_C"/>
    <property type="match status" value="1"/>
</dbReference>
<evidence type="ECO:0000256" key="7">
    <source>
        <dbReference type="ARBA" id="ARBA00034754"/>
    </source>
</evidence>
<comment type="caution">
    <text evidence="11">The sequence shown here is derived from an EMBL/GenBank/DDBJ whole genome shotgun (WGS) entry which is preliminary data.</text>
</comment>
<evidence type="ECO:0000256" key="5">
    <source>
        <dbReference type="ARBA" id="ARBA00022705"/>
    </source>
</evidence>
<evidence type="ECO:0000259" key="9">
    <source>
        <dbReference type="Pfam" id="PF06144"/>
    </source>
</evidence>
<evidence type="ECO:0000256" key="6">
    <source>
        <dbReference type="ARBA" id="ARBA00022932"/>
    </source>
</evidence>
<dbReference type="SUPFAM" id="SSF48019">
    <property type="entry name" value="post-AAA+ oligomerization domain-like"/>
    <property type="match status" value="1"/>
</dbReference>
<dbReference type="GO" id="GO:0006261">
    <property type="term" value="P:DNA-templated DNA replication"/>
    <property type="evidence" value="ECO:0007669"/>
    <property type="project" value="TreeGrafter"/>
</dbReference>
<evidence type="ECO:0000313" key="12">
    <source>
        <dbReference type="Proteomes" id="UP000319296"/>
    </source>
</evidence>
<dbReference type="InterPro" id="IPR008921">
    <property type="entry name" value="DNA_pol3_clamp-load_cplx_C"/>
</dbReference>
<dbReference type="EMBL" id="SGBB01000011">
    <property type="protein sequence ID" value="RZD18270.1"/>
    <property type="molecule type" value="Genomic_DNA"/>
</dbReference>
<dbReference type="Gene3D" id="1.20.272.10">
    <property type="match status" value="1"/>
</dbReference>
<keyword evidence="5" id="KW-0235">DNA replication</keyword>
<reference evidence="11 12" key="1">
    <citation type="journal article" date="2019" name="ISME J.">
        <title>Insights into ecological role of a new deltaproteobacterial order Candidatus Acidulodesulfobacterales by metagenomics and metatranscriptomics.</title>
        <authorList>
            <person name="Tan S."/>
            <person name="Liu J."/>
            <person name="Fang Y."/>
            <person name="Hedlund B.P."/>
            <person name="Lian Z.H."/>
            <person name="Huang L.Y."/>
            <person name="Li J.T."/>
            <person name="Huang L.N."/>
            <person name="Li W.J."/>
            <person name="Jiang H.C."/>
            <person name="Dong H.L."/>
            <person name="Shu W.S."/>
        </authorList>
    </citation>
    <scope>NUCLEOTIDE SEQUENCE [LARGE SCALE GENOMIC DNA]</scope>
    <source>
        <strain evidence="11">AP1</strain>
    </source>
</reference>
<dbReference type="InterPro" id="IPR027417">
    <property type="entry name" value="P-loop_NTPase"/>
</dbReference>
<feature type="domain" description="DNA polymerase III delta subunit-like C-terminal" evidence="10">
    <location>
        <begin position="217"/>
        <end position="333"/>
    </location>
</feature>
<dbReference type="NCBIfam" id="TIGR01128">
    <property type="entry name" value="holA"/>
    <property type="match status" value="2"/>
</dbReference>
<proteinExistence type="inferred from homology"/>
<dbReference type="Gene3D" id="3.40.50.300">
    <property type="entry name" value="P-loop containing nucleotide triphosphate hydrolases"/>
    <property type="match status" value="1"/>
</dbReference>
<keyword evidence="4" id="KW-0548">Nucleotidyltransferase</keyword>
<evidence type="ECO:0000256" key="8">
    <source>
        <dbReference type="ARBA" id="ARBA00049244"/>
    </source>
</evidence>
<keyword evidence="3" id="KW-0808">Transferase</keyword>
<feature type="domain" description="DNA polymerase III delta N-terminal" evidence="9">
    <location>
        <begin position="7"/>
        <end position="115"/>
    </location>
</feature>
<evidence type="ECO:0000256" key="1">
    <source>
        <dbReference type="ARBA" id="ARBA00012417"/>
    </source>
</evidence>
<dbReference type="PANTHER" id="PTHR34388">
    <property type="entry name" value="DNA POLYMERASE III SUBUNIT DELTA"/>
    <property type="match status" value="1"/>
</dbReference>
<dbReference type="InterPro" id="IPR010372">
    <property type="entry name" value="DNA_pol3_delta_N"/>
</dbReference>
<accession>A0A519BLW7</accession>